<comment type="caution">
    <text evidence="2">The sequence shown here is derived from an EMBL/GenBank/DDBJ whole genome shotgun (WGS) entry which is preliminary data.</text>
</comment>
<sequence length="146" mass="16715">MAFDIRRGLLRAWVLLSFLWVLYVGVLGFREVKEEWAPGIEQAAIIDGDNMAAVPCEAAPTGHTKIEGFGRTYCLLPVLEFRRQNIEYRDLDYNEVIRRSYQRVGLHFGWRYDSTKMLAAFALIPPILLLALGAAVVWVIRGFRRA</sequence>
<dbReference type="RefSeq" id="WP_099097471.1">
    <property type="nucleotide sequence ID" value="NZ_PDNU01000082.1"/>
</dbReference>
<feature type="transmembrane region" description="Helical" evidence="1">
    <location>
        <begin position="12"/>
        <end position="29"/>
    </location>
</feature>
<gene>
    <name evidence="2" type="ORF">CR162_21190</name>
</gene>
<proteinExistence type="predicted"/>
<dbReference type="Proteomes" id="UP000223527">
    <property type="component" value="Unassembled WGS sequence"/>
</dbReference>
<dbReference type="AlphaFoldDB" id="A0A2C7A4Q6"/>
<keyword evidence="1" id="KW-1133">Transmembrane helix</keyword>
<feature type="transmembrane region" description="Helical" evidence="1">
    <location>
        <begin position="118"/>
        <end position="140"/>
    </location>
</feature>
<accession>A0A2C7A4Q6</accession>
<dbReference type="EMBL" id="PDNU01000082">
    <property type="protein sequence ID" value="PHK92949.1"/>
    <property type="molecule type" value="Genomic_DNA"/>
</dbReference>
<protein>
    <submittedName>
        <fullName evidence="2">Uncharacterized protein</fullName>
    </submittedName>
</protein>
<keyword evidence="1" id="KW-0472">Membrane</keyword>
<name>A0A2C7A4Q6_9PROT</name>
<evidence type="ECO:0000313" key="2">
    <source>
        <dbReference type="EMBL" id="PHK92949.1"/>
    </source>
</evidence>
<keyword evidence="1" id="KW-0812">Transmembrane</keyword>
<keyword evidence="3" id="KW-1185">Reference proteome</keyword>
<evidence type="ECO:0000256" key="1">
    <source>
        <dbReference type="SAM" id="Phobius"/>
    </source>
</evidence>
<organism evidence="2 3">
    <name type="scientific">Teichococcus rhizosphaerae</name>
    <dbReference type="NCBI Taxonomy" id="1335062"/>
    <lineage>
        <taxon>Bacteria</taxon>
        <taxon>Pseudomonadati</taxon>
        <taxon>Pseudomonadota</taxon>
        <taxon>Alphaproteobacteria</taxon>
        <taxon>Acetobacterales</taxon>
        <taxon>Roseomonadaceae</taxon>
        <taxon>Roseomonas</taxon>
    </lineage>
</organism>
<reference evidence="2 3" key="1">
    <citation type="submission" date="2017-10" db="EMBL/GenBank/DDBJ databases">
        <authorList>
            <person name="Banno H."/>
            <person name="Chua N.-H."/>
        </authorList>
    </citation>
    <scope>NUCLEOTIDE SEQUENCE [LARGE SCALE GENOMIC DNA]</scope>
    <source>
        <strain evidence="2 3">YW11</strain>
    </source>
</reference>
<evidence type="ECO:0000313" key="3">
    <source>
        <dbReference type="Proteomes" id="UP000223527"/>
    </source>
</evidence>